<evidence type="ECO:0000313" key="2">
    <source>
        <dbReference type="Proteomes" id="UP001221092"/>
    </source>
</evidence>
<evidence type="ECO:0000313" key="1">
    <source>
        <dbReference type="EMBL" id="WES05098.1"/>
    </source>
</evidence>
<sequence length="911" mass="106184">MEQGWITKTKAIKCGKYGKISKHNHGFKHWIKEGHLTTKEGRADNGMNSTFFNVSELDNLMTKIEDMEKNYLSEKEVAKILGYKITLTGNSEAGRKKINQIITLCNSEKIQYKYLEKGFNKAFLYVNKEQFLHFVETHISNAEIAKKYNINHMQFDIVDRRYNLKKIRLTREVSYYRVEDVKCFEMFNENLEDYYTLEEAQAVHGMTGHVFRSIADEEGIEPLKLSSKKVYYSKKVIDGLVEKMEEIKEKYCSASKIKEVCGVKVRKHTETFTPIKTTALIRYVFRTIAEYVYSVEEVREYKNKLDMQDKIKRILLEKTSIKAFEEWLELREISFSGNSPYTEREWYSYCKEKLSLSTSTKKSRRTLIRTYVDCTELLANLTLEKELYSFTSNEINLKLFNSSIGVATQQYLYSFLKEFHAKLVVYLKKKEERKKTFDMDRIINPYKYEAVEQPKEVYEYDEYIKVYDYVQKEEHKHKAIIDAEKIIAGKSKKGISYYASAWLYVLAHLGNAWRHGDIMDMPMVDFNSVGIESLETLKARDLTEEEANAVINQIKRKNLTTNKTGAVNRFNCPKELVVPFATAAVICSIIAKRTSLVITSEITETKIIDFGIKDDIFSKKAHNTFFENFEIKDFQFQSRKMNRTILVLIYMVLVKKGKGSAALKIAQRLRAHENFETTNIYLVIPQHELDELSESLFDRKSFGYIPDLMADILLGDTKDRNQRTQEIVALQTTFGGIHKLEATAGFINRTLAERKKVADQIFSMGLDEVTDLMFDLQVNALTSNEENYQCLVSPNCQKPHLESCKDCPFAIPNFYSLSSLVEGFKTSILEFVKDFDPNTFEGEKTRLMNVLYKDLDHLHRAMQKFGEEEVFHFFERGKEEYNELVDLIGEVQTKTGEDFEMYLTYNPKYLS</sequence>
<organism evidence="1 2">
    <name type="scientific">Bacillus paranthracis</name>
    <dbReference type="NCBI Taxonomy" id="2026186"/>
    <lineage>
        <taxon>Bacteria</taxon>
        <taxon>Bacillati</taxon>
        <taxon>Bacillota</taxon>
        <taxon>Bacilli</taxon>
        <taxon>Bacillales</taxon>
        <taxon>Bacillaceae</taxon>
        <taxon>Bacillus</taxon>
        <taxon>Bacillus cereus group</taxon>
    </lineage>
</organism>
<proteinExistence type="predicted"/>
<reference evidence="1" key="1">
    <citation type="submission" date="2023-03" db="EMBL/GenBank/DDBJ databases">
        <authorList>
            <person name="Liu Z."/>
        </authorList>
    </citation>
    <scope>NUCLEOTIDE SEQUENCE</scope>
    <source>
        <strain evidence="1">Bc006</strain>
    </source>
</reference>
<dbReference type="EMBL" id="CP119629">
    <property type="protein sequence ID" value="WES05098.1"/>
    <property type="molecule type" value="Genomic_DNA"/>
</dbReference>
<dbReference type="RefSeq" id="WP_061157474.1">
    <property type="nucleotide sequence ID" value="NZ_CBCSIA010000001.1"/>
</dbReference>
<gene>
    <name evidence="1" type="ORF">P3K65_17350</name>
</gene>
<protein>
    <recommendedName>
        <fullName evidence="3">Site-specific integrase</fullName>
    </recommendedName>
</protein>
<dbReference type="Proteomes" id="UP001221092">
    <property type="component" value="Chromosome"/>
</dbReference>
<name>A0AAX3Q8X3_9BACI</name>
<dbReference type="AlphaFoldDB" id="A0AAX3Q8X3"/>
<evidence type="ECO:0008006" key="3">
    <source>
        <dbReference type="Google" id="ProtNLM"/>
    </source>
</evidence>
<accession>A0AAX3Q8X3</accession>